<sequence>MVRRTLHLMQTGGDSPNNKYLCARRECPMRSRVKIASYFRFKDEVHCVTIVTDVEARLAQNKKTMKEQISTHRPPKRRRENDVSEDEDSEEDEPQR</sequence>
<comment type="caution">
    <text evidence="2">The sequence shown here is derived from an EMBL/GenBank/DDBJ whole genome shotgun (WGS) entry which is preliminary data.</text>
</comment>
<protein>
    <submittedName>
        <fullName evidence="2">Uncharacterized protein</fullName>
    </submittedName>
</protein>
<dbReference type="Proteomes" id="UP000499080">
    <property type="component" value="Unassembled WGS sequence"/>
</dbReference>
<reference evidence="2 3" key="1">
    <citation type="journal article" date="2019" name="Sci. Rep.">
        <title>Orb-weaving spider Araneus ventricosus genome elucidates the spidroin gene catalogue.</title>
        <authorList>
            <person name="Kono N."/>
            <person name="Nakamura H."/>
            <person name="Ohtoshi R."/>
            <person name="Moran D.A.P."/>
            <person name="Shinohara A."/>
            <person name="Yoshida Y."/>
            <person name="Fujiwara M."/>
            <person name="Mori M."/>
            <person name="Tomita M."/>
            <person name="Arakawa K."/>
        </authorList>
    </citation>
    <scope>NUCLEOTIDE SEQUENCE [LARGE SCALE GENOMIC DNA]</scope>
</reference>
<gene>
    <name evidence="2" type="ORF">AVEN_211737_1</name>
</gene>
<feature type="region of interest" description="Disordered" evidence="1">
    <location>
        <begin position="60"/>
        <end position="96"/>
    </location>
</feature>
<proteinExistence type="predicted"/>
<keyword evidence="3" id="KW-1185">Reference proteome</keyword>
<evidence type="ECO:0000313" key="3">
    <source>
        <dbReference type="Proteomes" id="UP000499080"/>
    </source>
</evidence>
<dbReference type="AlphaFoldDB" id="A0A4Y2TSF3"/>
<accession>A0A4Y2TSF3</accession>
<evidence type="ECO:0000313" key="2">
    <source>
        <dbReference type="EMBL" id="GBO03172.1"/>
    </source>
</evidence>
<name>A0A4Y2TSF3_ARAVE</name>
<feature type="compositionally biased region" description="Acidic residues" evidence="1">
    <location>
        <begin position="83"/>
        <end position="96"/>
    </location>
</feature>
<dbReference type="EMBL" id="BGPR01030570">
    <property type="protein sequence ID" value="GBO03172.1"/>
    <property type="molecule type" value="Genomic_DNA"/>
</dbReference>
<evidence type="ECO:0000256" key="1">
    <source>
        <dbReference type="SAM" id="MobiDB-lite"/>
    </source>
</evidence>
<organism evidence="2 3">
    <name type="scientific">Araneus ventricosus</name>
    <name type="common">Orbweaver spider</name>
    <name type="synonym">Epeira ventricosa</name>
    <dbReference type="NCBI Taxonomy" id="182803"/>
    <lineage>
        <taxon>Eukaryota</taxon>
        <taxon>Metazoa</taxon>
        <taxon>Ecdysozoa</taxon>
        <taxon>Arthropoda</taxon>
        <taxon>Chelicerata</taxon>
        <taxon>Arachnida</taxon>
        <taxon>Araneae</taxon>
        <taxon>Araneomorphae</taxon>
        <taxon>Entelegynae</taxon>
        <taxon>Araneoidea</taxon>
        <taxon>Araneidae</taxon>
        <taxon>Araneus</taxon>
    </lineage>
</organism>